<feature type="binding site" evidence="5">
    <location>
        <begin position="11"/>
        <end position="16"/>
    </location>
    <ligand>
        <name>ATP</name>
        <dbReference type="ChEBI" id="CHEBI:30616"/>
    </ligand>
</feature>
<comment type="catalytic activity">
    <reaction evidence="5">
        <text>3'-dephospho-CoA + ATP = ADP + CoA + H(+)</text>
        <dbReference type="Rhea" id="RHEA:18245"/>
        <dbReference type="ChEBI" id="CHEBI:15378"/>
        <dbReference type="ChEBI" id="CHEBI:30616"/>
        <dbReference type="ChEBI" id="CHEBI:57287"/>
        <dbReference type="ChEBI" id="CHEBI:57328"/>
        <dbReference type="ChEBI" id="CHEBI:456216"/>
        <dbReference type="EC" id="2.7.1.24"/>
    </reaction>
</comment>
<keyword evidence="5" id="KW-0963">Cytoplasm</keyword>
<accession>A0A1F6TXP2</accession>
<keyword evidence="4 5" id="KW-0173">Coenzyme A biosynthesis</keyword>
<evidence type="ECO:0000256" key="5">
    <source>
        <dbReference type="HAMAP-Rule" id="MF_00376"/>
    </source>
</evidence>
<comment type="pathway">
    <text evidence="5">Cofactor biosynthesis; coenzyme A biosynthesis; CoA from (R)-pantothenate: step 5/5.</text>
</comment>
<dbReference type="UniPathway" id="UPA00241">
    <property type="reaction ID" value="UER00356"/>
</dbReference>
<dbReference type="Gene3D" id="3.40.50.300">
    <property type="entry name" value="P-loop containing nucleotide triphosphate hydrolases"/>
    <property type="match status" value="1"/>
</dbReference>
<comment type="subcellular location">
    <subcellularLocation>
        <location evidence="5">Cytoplasm</location>
    </subcellularLocation>
</comment>
<evidence type="ECO:0000256" key="2">
    <source>
        <dbReference type="ARBA" id="ARBA00022741"/>
    </source>
</evidence>
<keyword evidence="3 5" id="KW-0067">ATP-binding</keyword>
<keyword evidence="5 7" id="KW-0418">Kinase</keyword>
<evidence type="ECO:0000256" key="6">
    <source>
        <dbReference type="NCBIfam" id="TIGR00152"/>
    </source>
</evidence>
<dbReference type="GO" id="GO:0005524">
    <property type="term" value="F:ATP binding"/>
    <property type="evidence" value="ECO:0007669"/>
    <property type="project" value="UniProtKB-UniRule"/>
</dbReference>
<dbReference type="GO" id="GO:0015937">
    <property type="term" value="P:coenzyme A biosynthetic process"/>
    <property type="evidence" value="ECO:0007669"/>
    <property type="project" value="UniProtKB-UniRule"/>
</dbReference>
<protein>
    <recommendedName>
        <fullName evidence="5 6">Dephospho-CoA kinase</fullName>
        <ecNumber evidence="5 6">2.7.1.24</ecNumber>
    </recommendedName>
    <alternativeName>
        <fullName evidence="5">Dephosphocoenzyme A kinase</fullName>
    </alternativeName>
</protein>
<keyword evidence="2 5" id="KW-0547">Nucleotide-binding</keyword>
<dbReference type="PANTHER" id="PTHR10695:SF46">
    <property type="entry name" value="BIFUNCTIONAL COENZYME A SYNTHASE-RELATED"/>
    <property type="match status" value="1"/>
</dbReference>
<comment type="caution">
    <text evidence="7">The sequence shown here is derived from an EMBL/GenBank/DDBJ whole genome shotgun (WGS) entry which is preliminary data.</text>
</comment>
<comment type="similarity">
    <text evidence="1 5">Belongs to the CoaE family.</text>
</comment>
<evidence type="ECO:0000313" key="7">
    <source>
        <dbReference type="EMBL" id="OGI49908.1"/>
    </source>
</evidence>
<keyword evidence="5" id="KW-0808">Transferase</keyword>
<evidence type="ECO:0000256" key="1">
    <source>
        <dbReference type="ARBA" id="ARBA00009018"/>
    </source>
</evidence>
<proteinExistence type="inferred from homology"/>
<dbReference type="EC" id="2.7.1.24" evidence="5 6"/>
<evidence type="ECO:0000256" key="3">
    <source>
        <dbReference type="ARBA" id="ARBA00022840"/>
    </source>
</evidence>
<dbReference type="Proteomes" id="UP000179037">
    <property type="component" value="Unassembled WGS sequence"/>
</dbReference>
<dbReference type="PROSITE" id="PS51219">
    <property type="entry name" value="DPCK"/>
    <property type="match status" value="1"/>
</dbReference>
<dbReference type="PANTHER" id="PTHR10695">
    <property type="entry name" value="DEPHOSPHO-COA KINASE-RELATED"/>
    <property type="match status" value="1"/>
</dbReference>
<dbReference type="STRING" id="1817768.A3A87_09020"/>
<dbReference type="SUPFAM" id="SSF52540">
    <property type="entry name" value="P-loop containing nucleoside triphosphate hydrolases"/>
    <property type="match status" value="1"/>
</dbReference>
<dbReference type="AlphaFoldDB" id="A0A1F6TXP2"/>
<organism evidence="7 8">
    <name type="scientific">Candidatus Muproteobacteria bacterium RIFCSPLOWO2_01_FULL_60_18</name>
    <dbReference type="NCBI Taxonomy" id="1817768"/>
    <lineage>
        <taxon>Bacteria</taxon>
        <taxon>Pseudomonadati</taxon>
        <taxon>Pseudomonadota</taxon>
        <taxon>Candidatus Muproteobacteria</taxon>
    </lineage>
</organism>
<dbReference type="GO" id="GO:0004140">
    <property type="term" value="F:dephospho-CoA kinase activity"/>
    <property type="evidence" value="ECO:0007669"/>
    <property type="project" value="UniProtKB-UniRule"/>
</dbReference>
<dbReference type="EMBL" id="MFTC01000083">
    <property type="protein sequence ID" value="OGI49908.1"/>
    <property type="molecule type" value="Genomic_DNA"/>
</dbReference>
<dbReference type="CDD" id="cd02022">
    <property type="entry name" value="DPCK"/>
    <property type="match status" value="1"/>
</dbReference>
<dbReference type="InterPro" id="IPR027417">
    <property type="entry name" value="P-loop_NTPase"/>
</dbReference>
<evidence type="ECO:0000256" key="4">
    <source>
        <dbReference type="ARBA" id="ARBA00022993"/>
    </source>
</evidence>
<comment type="function">
    <text evidence="5">Catalyzes the phosphorylation of the 3'-hydroxyl group of dephosphocoenzyme A to form coenzyme A.</text>
</comment>
<gene>
    <name evidence="5" type="primary">coaE</name>
    <name evidence="7" type="ORF">A3A87_09020</name>
</gene>
<dbReference type="InterPro" id="IPR001977">
    <property type="entry name" value="Depp_CoAkinase"/>
</dbReference>
<reference evidence="7 8" key="1">
    <citation type="journal article" date="2016" name="Nat. Commun.">
        <title>Thousands of microbial genomes shed light on interconnected biogeochemical processes in an aquifer system.</title>
        <authorList>
            <person name="Anantharaman K."/>
            <person name="Brown C.T."/>
            <person name="Hug L.A."/>
            <person name="Sharon I."/>
            <person name="Castelle C.J."/>
            <person name="Probst A.J."/>
            <person name="Thomas B.C."/>
            <person name="Singh A."/>
            <person name="Wilkins M.J."/>
            <person name="Karaoz U."/>
            <person name="Brodie E.L."/>
            <person name="Williams K.H."/>
            <person name="Hubbard S.S."/>
            <person name="Banfield J.F."/>
        </authorList>
    </citation>
    <scope>NUCLEOTIDE SEQUENCE [LARGE SCALE GENOMIC DNA]</scope>
</reference>
<evidence type="ECO:0000313" key="8">
    <source>
        <dbReference type="Proteomes" id="UP000179037"/>
    </source>
</evidence>
<dbReference type="GO" id="GO:0005737">
    <property type="term" value="C:cytoplasm"/>
    <property type="evidence" value="ECO:0007669"/>
    <property type="project" value="UniProtKB-SubCell"/>
</dbReference>
<dbReference type="Pfam" id="PF01121">
    <property type="entry name" value="CoaE"/>
    <property type="match status" value="1"/>
</dbReference>
<dbReference type="HAMAP" id="MF_00376">
    <property type="entry name" value="Dephospho_CoA_kinase"/>
    <property type="match status" value="1"/>
</dbReference>
<dbReference type="NCBIfam" id="TIGR00152">
    <property type="entry name" value="dephospho-CoA kinase"/>
    <property type="match status" value="1"/>
</dbReference>
<sequence>MLRVGLTGGIGSGKSTIAALFVMRGVPVIDTDEIARGLTEPGQETFDEIVRAFGDTILDENRRIDRHRLRERVFDNTDERRRLETILHPRIRAIVREKLAALETPYGIVVVPLLIESGFSDLVDRVLVVDAMENVQIQRTASRSGLSEPEIRKIMSAQISRAQRLQQANDVIENNGDRKQLEAEVERMHQWYLSLATTTKKTDRKA</sequence>
<name>A0A1F6TXP2_9PROT</name>